<accession>A0ABT7QN32</accession>
<dbReference type="NCBIfam" id="NF001390">
    <property type="entry name" value="PRK00281.1-4"/>
    <property type="match status" value="1"/>
</dbReference>
<dbReference type="NCBIfam" id="TIGR00753">
    <property type="entry name" value="undec_PP_bacA"/>
    <property type="match status" value="1"/>
</dbReference>
<comment type="caution">
    <text evidence="15">The sequence shown here is derived from an EMBL/GenBank/DDBJ whole genome shotgun (WGS) entry which is preliminary data.</text>
</comment>
<evidence type="ECO:0000256" key="5">
    <source>
        <dbReference type="ARBA" id="ARBA00022475"/>
    </source>
</evidence>
<feature type="transmembrane region" description="Helical" evidence="14">
    <location>
        <begin position="187"/>
        <end position="205"/>
    </location>
</feature>
<keyword evidence="7 14" id="KW-0378">Hydrolase</keyword>
<keyword evidence="10 14" id="KW-0046">Antibiotic resistance</keyword>
<comment type="function">
    <text evidence="14">Catalyzes the dephosphorylation of undecaprenyl diphosphate (UPP). Confers resistance to bacitracin.</text>
</comment>
<dbReference type="Pfam" id="PF02673">
    <property type="entry name" value="BacA"/>
    <property type="match status" value="1"/>
</dbReference>
<dbReference type="EC" id="3.6.1.27" evidence="3 14"/>
<dbReference type="Proteomes" id="UP001168167">
    <property type="component" value="Unassembled WGS sequence"/>
</dbReference>
<keyword evidence="6 14" id="KW-0812">Transmembrane</keyword>
<reference evidence="15" key="2">
    <citation type="journal article" date="2023" name="Microbiome">
        <title>Synthase-selected sorting approach identifies a beta-lactone synthase in a nudibranch symbiotic bacterium.</title>
        <authorList>
            <person name="Dzunkova M."/>
            <person name="La Clair J.J."/>
            <person name="Tyml T."/>
            <person name="Doud D."/>
            <person name="Schulz F."/>
            <person name="Piquer-Esteban S."/>
            <person name="Porcel Sanchis D."/>
            <person name="Osborn A."/>
            <person name="Robinson D."/>
            <person name="Louie K.B."/>
            <person name="Bowen B.P."/>
            <person name="Bowers R.M."/>
            <person name="Lee J."/>
            <person name="Arnau V."/>
            <person name="Diaz-Villanueva W."/>
            <person name="Stepanauskas R."/>
            <person name="Gosliner T."/>
            <person name="Date S.V."/>
            <person name="Northen T.R."/>
            <person name="Cheng J.F."/>
            <person name="Burkart M.D."/>
            <person name="Woyke T."/>
        </authorList>
    </citation>
    <scope>NUCLEOTIDE SEQUENCE</scope>
    <source>
        <strain evidence="15">Df01</strain>
    </source>
</reference>
<sequence>MGDAAHWVNIIILGIVEGVTEFLPVSSTGHLIITAHWLGENSAGGKLFEVVIQLGAIVAVCYEFRARLLQMARDWRGEATRRMAVNLTLAFLPAAILGLLLYDTIKLYLFSPVTVALALIVGGVVIIWAERRPRASRIMQMEELRPRDALVVGLCQTLSLFPGVSRAGATIIGAMLWGVERRTATEFSFFLALPVMFAASGYDLWKSRDLLNWQLAGDIALGFVVSFVSALLVIRVLLRYVSRHNFTPFGWYRIIFGLLVLAVFAS</sequence>
<evidence type="ECO:0000256" key="9">
    <source>
        <dbReference type="ARBA" id="ARBA00023136"/>
    </source>
</evidence>
<feature type="transmembrane region" description="Helical" evidence="14">
    <location>
        <begin position="84"/>
        <end position="102"/>
    </location>
</feature>
<feature type="transmembrane region" description="Helical" evidence="14">
    <location>
        <begin position="217"/>
        <end position="237"/>
    </location>
</feature>
<comment type="miscellaneous">
    <text evidence="14">Bacitracin is thought to be involved in the inhibition of peptidoglycan synthesis by sequestering undecaprenyl diphosphate, thereby reducing the pool of lipid carrier available.</text>
</comment>
<evidence type="ECO:0000313" key="16">
    <source>
        <dbReference type="Proteomes" id="UP001168167"/>
    </source>
</evidence>
<gene>
    <name evidence="14" type="primary">uppP</name>
    <name evidence="15" type="ORF">NQX30_07055</name>
</gene>
<feature type="transmembrane region" description="Helical" evidence="14">
    <location>
        <begin position="249"/>
        <end position="265"/>
    </location>
</feature>
<evidence type="ECO:0000256" key="14">
    <source>
        <dbReference type="HAMAP-Rule" id="MF_01006"/>
    </source>
</evidence>
<evidence type="ECO:0000256" key="7">
    <source>
        <dbReference type="ARBA" id="ARBA00022801"/>
    </source>
</evidence>
<keyword evidence="14" id="KW-0133">Cell shape</keyword>
<evidence type="ECO:0000313" key="15">
    <source>
        <dbReference type="EMBL" id="MDM5148119.1"/>
    </source>
</evidence>
<feature type="transmembrane region" description="Helical" evidence="14">
    <location>
        <begin position="108"/>
        <end position="129"/>
    </location>
</feature>
<keyword evidence="5 14" id="KW-1003">Cell membrane</keyword>
<evidence type="ECO:0000256" key="2">
    <source>
        <dbReference type="ARBA" id="ARBA00010621"/>
    </source>
</evidence>
<evidence type="ECO:0000256" key="1">
    <source>
        <dbReference type="ARBA" id="ARBA00004651"/>
    </source>
</evidence>
<evidence type="ECO:0000256" key="3">
    <source>
        <dbReference type="ARBA" id="ARBA00012374"/>
    </source>
</evidence>
<dbReference type="PANTHER" id="PTHR30622:SF3">
    <property type="entry name" value="UNDECAPRENYL-DIPHOSPHATASE"/>
    <property type="match status" value="1"/>
</dbReference>
<dbReference type="GO" id="GO:0050380">
    <property type="term" value="F:undecaprenyl-diphosphatase activity"/>
    <property type="evidence" value="ECO:0007669"/>
    <property type="project" value="UniProtKB-EC"/>
</dbReference>
<evidence type="ECO:0000256" key="11">
    <source>
        <dbReference type="ARBA" id="ARBA00032707"/>
    </source>
</evidence>
<proteinExistence type="inferred from homology"/>
<dbReference type="PANTHER" id="PTHR30622">
    <property type="entry name" value="UNDECAPRENYL-DIPHOSPHATASE"/>
    <property type="match status" value="1"/>
</dbReference>
<evidence type="ECO:0000256" key="13">
    <source>
        <dbReference type="ARBA" id="ARBA00047594"/>
    </source>
</evidence>
<keyword evidence="9 14" id="KW-0472">Membrane</keyword>
<reference evidence="15" key="1">
    <citation type="submission" date="2022-08" db="EMBL/GenBank/DDBJ databases">
        <authorList>
            <person name="Dzunkova M."/>
            <person name="La Clair J."/>
            <person name="Tyml T."/>
            <person name="Doud D."/>
            <person name="Schulz F."/>
            <person name="Piquer S."/>
            <person name="Porcel Sanchis D."/>
            <person name="Osborn A."/>
            <person name="Robinson D."/>
            <person name="Louie K.B."/>
            <person name="Bowen B.P."/>
            <person name="Bowers R."/>
            <person name="Lee J."/>
            <person name="Arnau Llombart V."/>
            <person name="Diaz Villanueva W."/>
            <person name="Gosliner T."/>
            <person name="Northen T."/>
            <person name="Cheng J.-F."/>
            <person name="Burkart M.D."/>
            <person name="Woyke T."/>
        </authorList>
    </citation>
    <scope>NUCLEOTIDE SEQUENCE</scope>
    <source>
        <strain evidence="15">Df01</strain>
    </source>
</reference>
<dbReference type="HAMAP" id="MF_01006">
    <property type="entry name" value="Undec_diphosphatase"/>
    <property type="match status" value="1"/>
</dbReference>
<organism evidence="15 16">
    <name type="scientific">Candidatus Doriopsillibacter californiensis</name>
    <dbReference type="NCBI Taxonomy" id="2970740"/>
    <lineage>
        <taxon>Bacteria</taxon>
        <taxon>Pseudomonadati</taxon>
        <taxon>Pseudomonadota</taxon>
        <taxon>Gammaproteobacteria</taxon>
        <taxon>Candidatus Tethybacterales</taxon>
        <taxon>Candidatus Persebacteraceae</taxon>
        <taxon>Candidatus Doriopsillibacter</taxon>
    </lineage>
</organism>
<comment type="similarity">
    <text evidence="2 14">Belongs to the UppP family.</text>
</comment>
<dbReference type="InterPro" id="IPR003824">
    <property type="entry name" value="UppP"/>
</dbReference>
<name>A0ABT7QN32_9GAMM</name>
<evidence type="ECO:0000256" key="6">
    <source>
        <dbReference type="ARBA" id="ARBA00022692"/>
    </source>
</evidence>
<comment type="subcellular location">
    <subcellularLocation>
        <location evidence="1 14">Cell membrane</location>
        <topology evidence="1 14">Multi-pass membrane protein</topology>
    </subcellularLocation>
</comment>
<feature type="transmembrane region" description="Helical" evidence="14">
    <location>
        <begin position="47"/>
        <end position="64"/>
    </location>
</feature>
<keyword evidence="14" id="KW-0961">Cell wall biogenesis/degradation</keyword>
<evidence type="ECO:0000256" key="4">
    <source>
        <dbReference type="ARBA" id="ARBA00021581"/>
    </source>
</evidence>
<evidence type="ECO:0000256" key="8">
    <source>
        <dbReference type="ARBA" id="ARBA00022989"/>
    </source>
</evidence>
<keyword evidence="16" id="KW-1185">Reference proteome</keyword>
<comment type="catalytic activity">
    <reaction evidence="13 14">
        <text>di-trans,octa-cis-undecaprenyl diphosphate + H2O = di-trans,octa-cis-undecaprenyl phosphate + phosphate + H(+)</text>
        <dbReference type="Rhea" id="RHEA:28094"/>
        <dbReference type="ChEBI" id="CHEBI:15377"/>
        <dbReference type="ChEBI" id="CHEBI:15378"/>
        <dbReference type="ChEBI" id="CHEBI:43474"/>
        <dbReference type="ChEBI" id="CHEBI:58405"/>
        <dbReference type="ChEBI" id="CHEBI:60392"/>
        <dbReference type="EC" id="3.6.1.27"/>
    </reaction>
</comment>
<dbReference type="NCBIfam" id="NF001389">
    <property type="entry name" value="PRK00281.1-2"/>
    <property type="match status" value="1"/>
</dbReference>
<dbReference type="EMBL" id="JANQAO010000004">
    <property type="protein sequence ID" value="MDM5148119.1"/>
    <property type="molecule type" value="Genomic_DNA"/>
</dbReference>
<evidence type="ECO:0000256" key="10">
    <source>
        <dbReference type="ARBA" id="ARBA00023251"/>
    </source>
</evidence>
<evidence type="ECO:0000256" key="12">
    <source>
        <dbReference type="ARBA" id="ARBA00032932"/>
    </source>
</evidence>
<keyword evidence="14" id="KW-0573">Peptidoglycan synthesis</keyword>
<keyword evidence="8 14" id="KW-1133">Transmembrane helix</keyword>
<protein>
    <recommendedName>
        <fullName evidence="4 14">Undecaprenyl-diphosphatase</fullName>
        <ecNumber evidence="3 14">3.6.1.27</ecNumber>
    </recommendedName>
    <alternativeName>
        <fullName evidence="12 14">Bacitracin resistance protein</fullName>
    </alternativeName>
    <alternativeName>
        <fullName evidence="11 14">Undecaprenyl pyrophosphate phosphatase</fullName>
    </alternativeName>
</protein>